<feature type="coiled-coil region" evidence="6">
    <location>
        <begin position="151"/>
        <end position="178"/>
    </location>
</feature>
<protein>
    <recommendedName>
        <fullName evidence="4">Vacuolar-sorting protein SNF7</fullName>
    </recommendedName>
    <alternativeName>
        <fullName evidence="5">Vacuolar protein-sorting-associated protein 32</fullName>
    </alternativeName>
</protein>
<comment type="subcellular location">
    <subcellularLocation>
        <location evidence="1">Endosome</location>
    </subcellularLocation>
</comment>
<comment type="similarity">
    <text evidence="2">Belongs to the SNF7 family.</text>
</comment>
<keyword evidence="6" id="KW-0175">Coiled coil</keyword>
<dbReference type="EMBL" id="WNKQ01000013">
    <property type="protein sequence ID" value="KAF5847612.1"/>
    <property type="molecule type" value="Genomic_DNA"/>
</dbReference>
<name>A0A8H5ZE81_COCSA</name>
<evidence type="ECO:0000256" key="6">
    <source>
        <dbReference type="SAM" id="Coils"/>
    </source>
</evidence>
<organism evidence="8 9">
    <name type="scientific">Cochliobolus sativus</name>
    <name type="common">Common root rot and spot blotch fungus</name>
    <name type="synonym">Bipolaris sorokiniana</name>
    <dbReference type="NCBI Taxonomy" id="45130"/>
    <lineage>
        <taxon>Eukaryota</taxon>
        <taxon>Fungi</taxon>
        <taxon>Dikarya</taxon>
        <taxon>Ascomycota</taxon>
        <taxon>Pezizomycotina</taxon>
        <taxon>Dothideomycetes</taxon>
        <taxon>Pleosporomycetidae</taxon>
        <taxon>Pleosporales</taxon>
        <taxon>Pleosporineae</taxon>
        <taxon>Pleosporaceae</taxon>
        <taxon>Bipolaris</taxon>
    </lineage>
</organism>
<evidence type="ECO:0000256" key="1">
    <source>
        <dbReference type="ARBA" id="ARBA00004177"/>
    </source>
</evidence>
<sequence length="226" mass="25237">MSGWGLGWFGGGGQTKKDGPKKAILQLRGQLEMLNKREKHLQNQMDEQDALARKYVSTNKQAAKSALRRKKQFEHSLEQTSSQIMTLEQQIYSIESANINKETLDAMKNAGAAMKQIHAGLTIDKVDDVMEGLREQHAIGEEISEAITSSIANNGIDEDELDEELAELQQEKLDEQMLNTGSVPIHDAPSSQKLPQAPNTNPKAPQRVEEDDEEEELRKLQAEMAM</sequence>
<dbReference type="PANTHER" id="PTHR22761">
    <property type="entry name" value="CHARGED MULTIVESICULAR BODY PROTEIN"/>
    <property type="match status" value="1"/>
</dbReference>
<dbReference type="Pfam" id="PF03357">
    <property type="entry name" value="Snf7"/>
    <property type="match status" value="1"/>
</dbReference>
<evidence type="ECO:0000256" key="3">
    <source>
        <dbReference type="ARBA" id="ARBA00022753"/>
    </source>
</evidence>
<feature type="compositionally biased region" description="Basic and acidic residues" evidence="7">
    <location>
        <begin position="216"/>
        <end position="226"/>
    </location>
</feature>
<gene>
    <name evidence="8" type="ORF">GGP41_000370</name>
</gene>
<dbReference type="GO" id="GO:0005771">
    <property type="term" value="C:multivesicular body"/>
    <property type="evidence" value="ECO:0007669"/>
    <property type="project" value="TreeGrafter"/>
</dbReference>
<proteinExistence type="inferred from homology"/>
<dbReference type="GO" id="GO:0006900">
    <property type="term" value="P:vesicle budding from membrane"/>
    <property type="evidence" value="ECO:0007669"/>
    <property type="project" value="TreeGrafter"/>
</dbReference>
<evidence type="ECO:0000256" key="5">
    <source>
        <dbReference type="ARBA" id="ARBA00042586"/>
    </source>
</evidence>
<dbReference type="GO" id="GO:0009898">
    <property type="term" value="C:cytoplasmic side of plasma membrane"/>
    <property type="evidence" value="ECO:0007669"/>
    <property type="project" value="TreeGrafter"/>
</dbReference>
<feature type="compositionally biased region" description="Polar residues" evidence="7">
    <location>
        <begin position="189"/>
        <end position="203"/>
    </location>
</feature>
<comment type="caution">
    <text evidence="8">The sequence shown here is derived from an EMBL/GenBank/DDBJ whole genome shotgun (WGS) entry which is preliminary data.</text>
</comment>
<reference evidence="8" key="1">
    <citation type="submission" date="2019-11" db="EMBL/GenBank/DDBJ databases">
        <title>Bipolaris sorokiniana Genome sequencing.</title>
        <authorList>
            <person name="Wang H."/>
        </authorList>
    </citation>
    <scope>NUCLEOTIDE SEQUENCE</scope>
</reference>
<feature type="compositionally biased region" description="Gly residues" evidence="7">
    <location>
        <begin position="1"/>
        <end position="14"/>
    </location>
</feature>
<dbReference type="Proteomes" id="UP000624244">
    <property type="component" value="Unassembled WGS sequence"/>
</dbReference>
<feature type="region of interest" description="Disordered" evidence="7">
    <location>
        <begin position="1"/>
        <end position="21"/>
    </location>
</feature>
<dbReference type="Gene3D" id="6.10.250.1710">
    <property type="match status" value="1"/>
</dbReference>
<accession>A0A8H5ZE81</accession>
<evidence type="ECO:0000313" key="9">
    <source>
        <dbReference type="Proteomes" id="UP000624244"/>
    </source>
</evidence>
<evidence type="ECO:0000256" key="2">
    <source>
        <dbReference type="ARBA" id="ARBA00006190"/>
    </source>
</evidence>
<dbReference type="InterPro" id="IPR005024">
    <property type="entry name" value="Snf7_fam"/>
</dbReference>
<evidence type="ECO:0000256" key="4">
    <source>
        <dbReference type="ARBA" id="ARBA00040017"/>
    </source>
</evidence>
<dbReference type="GO" id="GO:0000815">
    <property type="term" value="C:ESCRT III complex"/>
    <property type="evidence" value="ECO:0007669"/>
    <property type="project" value="TreeGrafter"/>
</dbReference>
<dbReference type="GO" id="GO:0032511">
    <property type="term" value="P:late endosome to vacuole transport via multivesicular body sorting pathway"/>
    <property type="evidence" value="ECO:0007669"/>
    <property type="project" value="TreeGrafter"/>
</dbReference>
<feature type="coiled-coil region" evidence="6">
    <location>
        <begin position="24"/>
        <end position="90"/>
    </location>
</feature>
<dbReference type="Gene3D" id="1.10.287.1060">
    <property type="entry name" value="ESAT-6-like"/>
    <property type="match status" value="1"/>
</dbReference>
<dbReference type="AlphaFoldDB" id="A0A8H5ZE81"/>
<evidence type="ECO:0000313" key="8">
    <source>
        <dbReference type="EMBL" id="KAF5847612.1"/>
    </source>
</evidence>
<evidence type="ECO:0000256" key="7">
    <source>
        <dbReference type="SAM" id="MobiDB-lite"/>
    </source>
</evidence>
<dbReference type="OMA" id="MKQIHGG"/>
<feature type="region of interest" description="Disordered" evidence="7">
    <location>
        <begin position="178"/>
        <end position="226"/>
    </location>
</feature>
<dbReference type="PANTHER" id="PTHR22761:SF10">
    <property type="entry name" value="GH13992P"/>
    <property type="match status" value="1"/>
</dbReference>
<keyword evidence="3" id="KW-0967">Endosome</keyword>